<comment type="caution">
    <text evidence="2">The sequence shown here is derived from an EMBL/GenBank/DDBJ whole genome shotgun (WGS) entry which is preliminary data.</text>
</comment>
<dbReference type="Pfam" id="PF01261">
    <property type="entry name" value="AP_endonuc_2"/>
    <property type="match status" value="1"/>
</dbReference>
<dbReference type="Gene3D" id="3.20.20.150">
    <property type="entry name" value="Divalent-metal-dependent TIM barrel enzymes"/>
    <property type="match status" value="1"/>
</dbReference>
<sequence length="289" mass="32501">MKLGLSTYSLHRLLNTNELSLTDAIRWVAEHGGEHVEIVPISFNLLDSPELIDDIRRTAEEVGIEISGYCIGANFVKDTEEEYEQEIAKTIKHVDIAHRLGATRMRHDVASRPIPETTLENFEADLPRLVEACRRIADHAATLGVTTSLENHGFYLQNSERVRRLVIEVDRPNFRTTLDIGNFLCVDEDPVSAVMNNISYASMVHLKDFYRRPSTRNPGEGWFRSSHGAYLRGAIFGQGDIDTPAVISVLKSSGYDGYLSLEFEGMEDPRQGVRIALDNARRLWAEASV</sequence>
<name>A0ABU9DMP3_9BACL</name>
<evidence type="ECO:0000313" key="3">
    <source>
        <dbReference type="Proteomes" id="UP001469365"/>
    </source>
</evidence>
<reference evidence="2 3" key="1">
    <citation type="submission" date="2024-04" db="EMBL/GenBank/DDBJ databases">
        <title>draft genome sequnece of Paenibacillus filicis.</title>
        <authorList>
            <person name="Kim D.-U."/>
        </authorList>
    </citation>
    <scope>NUCLEOTIDE SEQUENCE [LARGE SCALE GENOMIC DNA]</scope>
    <source>
        <strain evidence="2 3">KACC14197</strain>
    </source>
</reference>
<evidence type="ECO:0000259" key="1">
    <source>
        <dbReference type="Pfam" id="PF01261"/>
    </source>
</evidence>
<dbReference type="SUPFAM" id="SSF51658">
    <property type="entry name" value="Xylose isomerase-like"/>
    <property type="match status" value="1"/>
</dbReference>
<proteinExistence type="predicted"/>
<dbReference type="InterPro" id="IPR050312">
    <property type="entry name" value="IolE/XylAMocC-like"/>
</dbReference>
<dbReference type="EMBL" id="JBBPCC010000013">
    <property type="protein sequence ID" value="MEK8130135.1"/>
    <property type="molecule type" value="Genomic_DNA"/>
</dbReference>
<keyword evidence="2" id="KW-0413">Isomerase</keyword>
<evidence type="ECO:0000313" key="2">
    <source>
        <dbReference type="EMBL" id="MEK8130135.1"/>
    </source>
</evidence>
<protein>
    <submittedName>
        <fullName evidence="2">Sugar phosphate isomerase/epimerase</fullName>
    </submittedName>
</protein>
<keyword evidence="3" id="KW-1185">Reference proteome</keyword>
<feature type="domain" description="Xylose isomerase-like TIM barrel" evidence="1">
    <location>
        <begin position="25"/>
        <end position="279"/>
    </location>
</feature>
<dbReference type="PANTHER" id="PTHR12110:SF53">
    <property type="entry name" value="BLR5974 PROTEIN"/>
    <property type="match status" value="1"/>
</dbReference>
<accession>A0ABU9DMP3</accession>
<dbReference type="InterPro" id="IPR036237">
    <property type="entry name" value="Xyl_isomerase-like_sf"/>
</dbReference>
<dbReference type="InterPro" id="IPR013022">
    <property type="entry name" value="Xyl_isomerase-like_TIM-brl"/>
</dbReference>
<dbReference type="RefSeq" id="WP_341417262.1">
    <property type="nucleotide sequence ID" value="NZ_JBBPCC010000013.1"/>
</dbReference>
<organism evidence="2 3">
    <name type="scientific">Paenibacillus filicis</name>
    <dbReference type="NCBI Taxonomy" id="669464"/>
    <lineage>
        <taxon>Bacteria</taxon>
        <taxon>Bacillati</taxon>
        <taxon>Bacillota</taxon>
        <taxon>Bacilli</taxon>
        <taxon>Bacillales</taxon>
        <taxon>Paenibacillaceae</taxon>
        <taxon>Paenibacillus</taxon>
    </lineage>
</organism>
<gene>
    <name evidence="2" type="ORF">WMW72_19710</name>
</gene>
<dbReference type="PANTHER" id="PTHR12110">
    <property type="entry name" value="HYDROXYPYRUVATE ISOMERASE"/>
    <property type="match status" value="1"/>
</dbReference>
<dbReference type="Proteomes" id="UP001469365">
    <property type="component" value="Unassembled WGS sequence"/>
</dbReference>
<dbReference type="GO" id="GO:0016853">
    <property type="term" value="F:isomerase activity"/>
    <property type="evidence" value="ECO:0007669"/>
    <property type="project" value="UniProtKB-KW"/>
</dbReference>